<sequence length="39" mass="4665">MKKLILIFEGRRIKHFGDRDGAFMEIQYGIIPTENCYFN</sequence>
<dbReference type="AlphaFoldDB" id="A0A0E9WKC6"/>
<dbReference type="EMBL" id="GBXM01018639">
    <property type="protein sequence ID" value="JAH89938.1"/>
    <property type="molecule type" value="Transcribed_RNA"/>
</dbReference>
<accession>A0A0E9WKC6</accession>
<protein>
    <submittedName>
        <fullName evidence="1">Uncharacterized protein</fullName>
    </submittedName>
</protein>
<proteinExistence type="predicted"/>
<evidence type="ECO:0000313" key="1">
    <source>
        <dbReference type="EMBL" id="JAH89938.1"/>
    </source>
</evidence>
<reference evidence="1" key="1">
    <citation type="submission" date="2014-11" db="EMBL/GenBank/DDBJ databases">
        <authorList>
            <person name="Amaro Gonzalez C."/>
        </authorList>
    </citation>
    <scope>NUCLEOTIDE SEQUENCE</scope>
</reference>
<organism evidence="1">
    <name type="scientific">Anguilla anguilla</name>
    <name type="common">European freshwater eel</name>
    <name type="synonym">Muraena anguilla</name>
    <dbReference type="NCBI Taxonomy" id="7936"/>
    <lineage>
        <taxon>Eukaryota</taxon>
        <taxon>Metazoa</taxon>
        <taxon>Chordata</taxon>
        <taxon>Craniata</taxon>
        <taxon>Vertebrata</taxon>
        <taxon>Euteleostomi</taxon>
        <taxon>Actinopterygii</taxon>
        <taxon>Neopterygii</taxon>
        <taxon>Teleostei</taxon>
        <taxon>Anguilliformes</taxon>
        <taxon>Anguillidae</taxon>
        <taxon>Anguilla</taxon>
    </lineage>
</organism>
<name>A0A0E9WKC6_ANGAN</name>
<reference evidence="1" key="2">
    <citation type="journal article" date="2015" name="Fish Shellfish Immunol.">
        <title>Early steps in the European eel (Anguilla anguilla)-Vibrio vulnificus interaction in the gills: Role of the RtxA13 toxin.</title>
        <authorList>
            <person name="Callol A."/>
            <person name="Pajuelo D."/>
            <person name="Ebbesson L."/>
            <person name="Teles M."/>
            <person name="MacKenzie S."/>
            <person name="Amaro C."/>
        </authorList>
    </citation>
    <scope>NUCLEOTIDE SEQUENCE</scope>
</reference>